<keyword evidence="3" id="KW-1185">Reference proteome</keyword>
<sequence>MSDEAVNVVQRQLEAYNARDLEAFMAVMADDVVALDTETGAVIASSSAELRPRYAKRFETPVHCELIGRLACGDTVVDRERITGLPGGAAADCMAVYTVKGGKIQRMQLLWKAAD</sequence>
<name>A0A0D2M8F6_9CHLO</name>
<dbReference type="RefSeq" id="XP_013898599.1">
    <property type="nucleotide sequence ID" value="XM_014043145.1"/>
</dbReference>
<dbReference type="AlphaFoldDB" id="A0A0D2M8F6"/>
<dbReference type="PIRSF" id="PIRSF030561">
    <property type="entry name" value="UCP030561"/>
    <property type="match status" value="1"/>
</dbReference>
<dbReference type="GeneID" id="25741259"/>
<gene>
    <name evidence="2" type="ORF">MNEG_8383</name>
</gene>
<reference evidence="2 3" key="1">
    <citation type="journal article" date="2013" name="BMC Genomics">
        <title>Reconstruction of the lipid metabolism for the microalga Monoraphidium neglectum from its genome sequence reveals characteristics suitable for biofuel production.</title>
        <authorList>
            <person name="Bogen C."/>
            <person name="Al-Dilaimi A."/>
            <person name="Albersmeier A."/>
            <person name="Wichmann J."/>
            <person name="Grundmann M."/>
            <person name="Rupp O."/>
            <person name="Lauersen K.J."/>
            <person name="Blifernez-Klassen O."/>
            <person name="Kalinowski J."/>
            <person name="Goesmann A."/>
            <person name="Mussgnug J.H."/>
            <person name="Kruse O."/>
        </authorList>
    </citation>
    <scope>NUCLEOTIDE SEQUENCE [LARGE SCALE GENOMIC DNA]</scope>
    <source>
        <strain evidence="2 3">SAG 48.87</strain>
    </source>
</reference>
<dbReference type="Proteomes" id="UP000054498">
    <property type="component" value="Unassembled WGS sequence"/>
</dbReference>
<evidence type="ECO:0000313" key="2">
    <source>
        <dbReference type="EMBL" id="KIY99579.1"/>
    </source>
</evidence>
<proteinExistence type="predicted"/>
<dbReference type="KEGG" id="mng:MNEG_8383"/>
<dbReference type="InterPro" id="IPR008317">
    <property type="entry name" value="UCP030561"/>
</dbReference>
<dbReference type="OrthoDB" id="522539at2759"/>
<dbReference type="SUPFAM" id="SSF54427">
    <property type="entry name" value="NTF2-like"/>
    <property type="match status" value="1"/>
</dbReference>
<organism evidence="2 3">
    <name type="scientific">Monoraphidium neglectum</name>
    <dbReference type="NCBI Taxonomy" id="145388"/>
    <lineage>
        <taxon>Eukaryota</taxon>
        <taxon>Viridiplantae</taxon>
        <taxon>Chlorophyta</taxon>
        <taxon>core chlorophytes</taxon>
        <taxon>Chlorophyceae</taxon>
        <taxon>CS clade</taxon>
        <taxon>Sphaeropleales</taxon>
        <taxon>Selenastraceae</taxon>
        <taxon>Monoraphidium</taxon>
    </lineage>
</organism>
<protein>
    <recommendedName>
        <fullName evidence="1">SnoaL-like domain-containing protein</fullName>
    </recommendedName>
</protein>
<feature type="domain" description="SnoaL-like" evidence="1">
    <location>
        <begin position="9"/>
        <end position="107"/>
    </location>
</feature>
<dbReference type="Gene3D" id="3.10.450.50">
    <property type="match status" value="1"/>
</dbReference>
<dbReference type="InterPro" id="IPR032710">
    <property type="entry name" value="NTF2-like_dom_sf"/>
</dbReference>
<accession>A0A0D2M8F6</accession>
<dbReference type="Pfam" id="PF12680">
    <property type="entry name" value="SnoaL_2"/>
    <property type="match status" value="1"/>
</dbReference>
<evidence type="ECO:0000259" key="1">
    <source>
        <dbReference type="Pfam" id="PF12680"/>
    </source>
</evidence>
<dbReference type="EMBL" id="KK101805">
    <property type="protein sequence ID" value="KIY99579.1"/>
    <property type="molecule type" value="Genomic_DNA"/>
</dbReference>
<evidence type="ECO:0000313" key="3">
    <source>
        <dbReference type="Proteomes" id="UP000054498"/>
    </source>
</evidence>
<dbReference type="InterPro" id="IPR037401">
    <property type="entry name" value="SnoaL-like"/>
</dbReference>